<organism evidence="7 8">
    <name type="scientific">Gonapodya prolifera (strain JEL478)</name>
    <name type="common">Monoblepharis prolifera</name>
    <dbReference type="NCBI Taxonomy" id="1344416"/>
    <lineage>
        <taxon>Eukaryota</taxon>
        <taxon>Fungi</taxon>
        <taxon>Fungi incertae sedis</taxon>
        <taxon>Chytridiomycota</taxon>
        <taxon>Chytridiomycota incertae sedis</taxon>
        <taxon>Monoblepharidomycetes</taxon>
        <taxon>Monoblepharidales</taxon>
        <taxon>Gonapodyaceae</taxon>
        <taxon>Gonapodya</taxon>
    </lineage>
</organism>
<keyword evidence="2" id="KW-0436">Ligase</keyword>
<evidence type="ECO:0000256" key="5">
    <source>
        <dbReference type="SAM" id="Phobius"/>
    </source>
</evidence>
<evidence type="ECO:0000313" key="8">
    <source>
        <dbReference type="Proteomes" id="UP000070544"/>
    </source>
</evidence>
<evidence type="ECO:0000256" key="3">
    <source>
        <dbReference type="ARBA" id="ARBA00022741"/>
    </source>
</evidence>
<comment type="similarity">
    <text evidence="1">Belongs to the ATP-dependent AMP-binding enzyme family.</text>
</comment>
<accession>A0A139ARJ5</accession>
<evidence type="ECO:0000313" key="7">
    <source>
        <dbReference type="EMBL" id="KXS19143.1"/>
    </source>
</evidence>
<dbReference type="InterPro" id="IPR000873">
    <property type="entry name" value="AMP-dep_synth/lig_dom"/>
</dbReference>
<feature type="domain" description="AMP-dependent synthetase/ligase" evidence="6">
    <location>
        <begin position="60"/>
        <end position="393"/>
    </location>
</feature>
<dbReference type="Proteomes" id="UP000070544">
    <property type="component" value="Unassembled WGS sequence"/>
</dbReference>
<name>A0A139ARJ5_GONPJ</name>
<keyword evidence="5" id="KW-1133">Transmembrane helix</keyword>
<dbReference type="GO" id="GO:0044539">
    <property type="term" value="P:long-chain fatty acid import into cell"/>
    <property type="evidence" value="ECO:0007669"/>
    <property type="project" value="TreeGrafter"/>
</dbReference>
<dbReference type="OrthoDB" id="288590at2759"/>
<keyword evidence="4" id="KW-0067">ATP-binding</keyword>
<proteinExistence type="inferred from homology"/>
<dbReference type="SUPFAM" id="SSF56801">
    <property type="entry name" value="Acetyl-CoA synthetase-like"/>
    <property type="match status" value="1"/>
</dbReference>
<keyword evidence="5" id="KW-0812">Transmembrane</keyword>
<sequence length="1015" mass="110788">MDLPALSPAHAILAACVCALYIDAELGISAHWAEARRRRRLAKYIALRTSSRTDHCLASFAAAAQRHPRRCAIRDSSFCREWSYRETDLLSDHIAFYLLSTLRVQSGHRVAFAMANAPPVWLCILGAIKAGCIVSPHDTDPKGRSLLSCLHMHLTPPSVLIFDAARIHAVRSILPELRAMSVRLVFWSHREDAPGVKEETPAFAVDGTMSEKRLEAAAGAAAGEGAGEAAKVGSTLHEVKSKARLAEVVFETATRNSAGPPHHIVIDHALAISLEAPKDLGFPVPHTHDVVISPLPPSHSTSFISFLMTLSRSGTFVPLSLPLLDVHPSSFWQACADHQATTLFYTHELARLLLSEERTDVEAAHGVQRVAGAGMGAEERDEFHDRFRVRDVVELHLPAWAPPALRRDHTLNLEGTGSVGRFGRMSRWRGLAPALVSVDVQTGALKRDARTRLCVEARIGELGECVVPVPAGRVSEQPVVSGEGRGGREMCRDVFRKGDLWIRTGGLFVRNSNDECWFLGHVGSGFRWKSHYVTTREVENLLGMFSGVQEIHVAGVNIPLTEDRPGMATLVIGDAGKTRPTSEFMADFGRYANKVLPRYAVPVFVHVSKETESWRARNQSGTNGGVVSSIKPTLTAKPTLSALKEQQGLVLGYEHAEYWMPQGLDGVSAKMQFEGAESLSNRSERRFAMPLISDSNLFLVNSLAESLAIFLVAKNIRKQGILGLGMSDSLFLGAAWGFSAVSTFTAWYTGNVSAQKEMAIGHLFYHTWVTSWALFTKNRPDPPSSYIGAAAIHSFLAVDNNLFLANTIAEALAITPFWKAITEKGIRTLGTTETLFIGAAWGFSVIPTFAAWYTGNTSTQKELAVGHLFYHTYAFAWALLSKNKPEYYLSTAALHGFLMIDSTLFLLNTLMEGGVVGLKTLGDVTKAGSVYKVPDGDVLFFLSAVGFSAIPTFTLWRSGNVSGHKEFGLGHLFYHGVVALYLLTKPKKPEAKGPETVIGLVHATLAAGFFNYISK</sequence>
<reference evidence="7 8" key="1">
    <citation type="journal article" date="2015" name="Genome Biol. Evol.">
        <title>Phylogenomic analyses indicate that early fungi evolved digesting cell walls of algal ancestors of land plants.</title>
        <authorList>
            <person name="Chang Y."/>
            <person name="Wang S."/>
            <person name="Sekimoto S."/>
            <person name="Aerts A.L."/>
            <person name="Choi C."/>
            <person name="Clum A."/>
            <person name="LaButti K.M."/>
            <person name="Lindquist E.A."/>
            <person name="Yee Ngan C."/>
            <person name="Ohm R.A."/>
            <person name="Salamov A.A."/>
            <person name="Grigoriev I.V."/>
            <person name="Spatafora J.W."/>
            <person name="Berbee M.L."/>
        </authorList>
    </citation>
    <scope>NUCLEOTIDE SEQUENCE [LARGE SCALE GENOMIC DNA]</scope>
    <source>
        <strain evidence="7 8">JEL478</strain>
    </source>
</reference>
<dbReference type="GO" id="GO:0005886">
    <property type="term" value="C:plasma membrane"/>
    <property type="evidence" value="ECO:0007669"/>
    <property type="project" value="TreeGrafter"/>
</dbReference>
<feature type="transmembrane region" description="Helical" evidence="5">
    <location>
        <begin position="938"/>
        <end position="956"/>
    </location>
</feature>
<dbReference type="Pfam" id="PF00501">
    <property type="entry name" value="AMP-binding"/>
    <property type="match status" value="1"/>
</dbReference>
<dbReference type="GO" id="GO:0005524">
    <property type="term" value="F:ATP binding"/>
    <property type="evidence" value="ECO:0007669"/>
    <property type="project" value="UniProtKB-KW"/>
</dbReference>
<feature type="transmembrane region" description="Helical" evidence="5">
    <location>
        <begin position="996"/>
        <end position="1013"/>
    </location>
</feature>
<keyword evidence="8" id="KW-1185">Reference proteome</keyword>
<dbReference type="STRING" id="1344416.A0A139ARJ5"/>
<evidence type="ECO:0000259" key="6">
    <source>
        <dbReference type="Pfam" id="PF00501"/>
    </source>
</evidence>
<feature type="transmembrane region" description="Helical" evidence="5">
    <location>
        <begin position="834"/>
        <end position="852"/>
    </location>
</feature>
<evidence type="ECO:0000256" key="1">
    <source>
        <dbReference type="ARBA" id="ARBA00006432"/>
    </source>
</evidence>
<evidence type="ECO:0000256" key="2">
    <source>
        <dbReference type="ARBA" id="ARBA00022598"/>
    </source>
</evidence>
<dbReference type="GO" id="GO:0004467">
    <property type="term" value="F:long-chain fatty acid-CoA ligase activity"/>
    <property type="evidence" value="ECO:0007669"/>
    <property type="project" value="TreeGrafter"/>
</dbReference>
<gene>
    <name evidence="7" type="ORF">M427DRAFT_67287</name>
</gene>
<feature type="transmembrane region" description="Helical" evidence="5">
    <location>
        <begin position="887"/>
        <end position="907"/>
    </location>
</feature>
<dbReference type="Gene3D" id="3.40.50.12780">
    <property type="entry name" value="N-terminal domain of ligase-like"/>
    <property type="match status" value="1"/>
</dbReference>
<evidence type="ECO:0000256" key="4">
    <source>
        <dbReference type="ARBA" id="ARBA00022840"/>
    </source>
</evidence>
<dbReference type="PANTHER" id="PTHR43107">
    <property type="entry name" value="LONG-CHAIN FATTY ACID TRANSPORT PROTEIN"/>
    <property type="match status" value="1"/>
</dbReference>
<dbReference type="InterPro" id="IPR042099">
    <property type="entry name" value="ANL_N_sf"/>
</dbReference>
<protein>
    <submittedName>
        <fullName evidence="7">Acetyl-CoA synthetase-like protein</fullName>
    </submittedName>
</protein>
<dbReference type="GO" id="GO:0005324">
    <property type="term" value="F:long-chain fatty acid transmembrane transporter activity"/>
    <property type="evidence" value="ECO:0007669"/>
    <property type="project" value="TreeGrafter"/>
</dbReference>
<dbReference type="EMBL" id="KQ965739">
    <property type="protein sequence ID" value="KXS19143.1"/>
    <property type="molecule type" value="Genomic_DNA"/>
</dbReference>
<keyword evidence="3" id="KW-0547">Nucleotide-binding</keyword>
<feature type="transmembrane region" description="Helical" evidence="5">
    <location>
        <begin position="864"/>
        <end position="880"/>
    </location>
</feature>
<dbReference type="PANTHER" id="PTHR43107:SF15">
    <property type="entry name" value="FATTY ACID TRANSPORT PROTEIN 3, ISOFORM A"/>
    <property type="match status" value="1"/>
</dbReference>
<dbReference type="AlphaFoldDB" id="A0A139ARJ5"/>
<feature type="transmembrane region" description="Helical" evidence="5">
    <location>
        <begin position="968"/>
        <end position="984"/>
    </location>
</feature>
<keyword evidence="5" id="KW-0472">Membrane</keyword>